<keyword evidence="1" id="KW-0732">Signal</keyword>
<accession>A0ABP7DK25</accession>
<protein>
    <recommendedName>
        <fullName evidence="2">Calcineurin-like phosphoesterase domain-containing protein</fullName>
    </recommendedName>
</protein>
<proteinExistence type="predicted"/>
<dbReference type="Proteomes" id="UP001501468">
    <property type="component" value="Unassembled WGS sequence"/>
</dbReference>
<dbReference type="EMBL" id="BAABDC010000003">
    <property type="protein sequence ID" value="GAA3706762.1"/>
    <property type="molecule type" value="Genomic_DNA"/>
</dbReference>
<gene>
    <name evidence="3" type="ORF">GCM10022399_24310</name>
</gene>
<organism evidence="3 4">
    <name type="scientific">Terrabacter ginsenosidimutans</name>
    <dbReference type="NCBI Taxonomy" id="490575"/>
    <lineage>
        <taxon>Bacteria</taxon>
        <taxon>Bacillati</taxon>
        <taxon>Actinomycetota</taxon>
        <taxon>Actinomycetes</taxon>
        <taxon>Micrococcales</taxon>
        <taxon>Intrasporangiaceae</taxon>
        <taxon>Terrabacter</taxon>
    </lineage>
</organism>
<evidence type="ECO:0000313" key="4">
    <source>
        <dbReference type="Proteomes" id="UP001501468"/>
    </source>
</evidence>
<evidence type="ECO:0000259" key="2">
    <source>
        <dbReference type="Pfam" id="PF00149"/>
    </source>
</evidence>
<sequence length="355" mass="38313">MHLSRTPALAAVAAALVILPTAAGASATSATSAASATSATDASGQSKEGHYRFAVIGDAPYGDAQVAAFPAWVDQINATPDLSFTIHVGDIKNGSSQCTNEYFSMIRTQFDRFTMPLVYTPGDNEWTDCHRTNNGTFNPLERLAAIRSTFFTRPGHTLGADMTVSSQAAAGFPENVSFRRQGVDIATLHVVGSNNGLLPWPELGHSTPTPEQAAEEKARMDSAVAQVRSAFTDARQRHDRAVALFLQADMFDPTYAVSWADDSAFQPLVRELVAQSGSFDGEVYLFNGDSHVYNSDKPLAAGSRWLDFYDVQGSADHLTRVTVDGSSNNKDFLEVTVNRPGAEHVLSWERVPYAS</sequence>
<dbReference type="Pfam" id="PF00149">
    <property type="entry name" value="Metallophos"/>
    <property type="match status" value="1"/>
</dbReference>
<comment type="caution">
    <text evidence="3">The sequence shown here is derived from an EMBL/GenBank/DDBJ whole genome shotgun (WGS) entry which is preliminary data.</text>
</comment>
<dbReference type="SUPFAM" id="SSF56300">
    <property type="entry name" value="Metallo-dependent phosphatases"/>
    <property type="match status" value="1"/>
</dbReference>
<feature type="domain" description="Calcineurin-like phosphoesterase" evidence="2">
    <location>
        <begin position="52"/>
        <end position="156"/>
    </location>
</feature>
<dbReference type="InterPro" id="IPR029052">
    <property type="entry name" value="Metallo-depent_PP-like"/>
</dbReference>
<keyword evidence="4" id="KW-1185">Reference proteome</keyword>
<feature type="chain" id="PRO_5046414158" description="Calcineurin-like phosphoesterase domain-containing protein" evidence="1">
    <location>
        <begin position="26"/>
        <end position="355"/>
    </location>
</feature>
<dbReference type="InterPro" id="IPR004843">
    <property type="entry name" value="Calcineurin-like_PHP"/>
</dbReference>
<reference evidence="4" key="1">
    <citation type="journal article" date="2019" name="Int. J. Syst. Evol. Microbiol.">
        <title>The Global Catalogue of Microorganisms (GCM) 10K type strain sequencing project: providing services to taxonomists for standard genome sequencing and annotation.</title>
        <authorList>
            <consortium name="The Broad Institute Genomics Platform"/>
            <consortium name="The Broad Institute Genome Sequencing Center for Infectious Disease"/>
            <person name="Wu L."/>
            <person name="Ma J."/>
        </authorList>
    </citation>
    <scope>NUCLEOTIDE SEQUENCE [LARGE SCALE GENOMIC DNA]</scope>
    <source>
        <strain evidence="4">JCM 17125</strain>
    </source>
</reference>
<dbReference type="RefSeq" id="WP_344946500.1">
    <property type="nucleotide sequence ID" value="NZ_BAABDC010000003.1"/>
</dbReference>
<evidence type="ECO:0000256" key="1">
    <source>
        <dbReference type="SAM" id="SignalP"/>
    </source>
</evidence>
<feature type="signal peptide" evidence="1">
    <location>
        <begin position="1"/>
        <end position="25"/>
    </location>
</feature>
<name>A0ABP7DK25_9MICO</name>
<evidence type="ECO:0000313" key="3">
    <source>
        <dbReference type="EMBL" id="GAA3706762.1"/>
    </source>
</evidence>